<dbReference type="Proteomes" id="UP000057609">
    <property type="component" value="Chromosome"/>
</dbReference>
<dbReference type="NCBIfam" id="TIGR00696">
    <property type="entry name" value="wecG_tagA_cpsF"/>
    <property type="match status" value="1"/>
</dbReference>
<reference evidence="3 4" key="1">
    <citation type="journal article" date="2015" name="Genome Announc.">
        <title>Complete Genome of Geobacter pickeringii G13T, a Metal-Reducing Isolate from Sedimentary Kaolin Deposits.</title>
        <authorList>
            <person name="Badalamenti J.P."/>
            <person name="Bond D.R."/>
        </authorList>
    </citation>
    <scope>NUCLEOTIDE SEQUENCE [LARGE SCALE GENOMIC DNA]</scope>
    <source>
        <strain evidence="3 4">G13</strain>
    </source>
</reference>
<evidence type="ECO:0000313" key="4">
    <source>
        <dbReference type="Proteomes" id="UP000057609"/>
    </source>
</evidence>
<protein>
    <submittedName>
        <fullName evidence="3">Glycosyl transferase</fullName>
    </submittedName>
</protein>
<sequence length="260" mass="29753">MQHGPIRMKILNVWVDPVDMKGAVERVEHFVEQGTRPHCIFAVNPEKNFSVPRDRELHGHFAAADMLIPDGIGVVMAARLLYRARLGRVPGVELMEEICRLSARKGYRVFIYGASEEVSRRSAEVLQVRYPSLQIVGRSNGFVKEGEMPDLVNRINESQAQVLFLALGSPRQEKWFATHRDQLTTVRVCQGIGGTLDTIAGTVRRAPEFWCRFNLEWLYRLLEEPGRIRRQKVLPLFALLVIREKVRRIAGIRRDAPAFQ</sequence>
<dbReference type="PANTHER" id="PTHR34136">
    <property type="match status" value="1"/>
</dbReference>
<evidence type="ECO:0000256" key="1">
    <source>
        <dbReference type="ARBA" id="ARBA00022676"/>
    </source>
</evidence>
<dbReference type="AlphaFoldDB" id="A0A0B5BDN0"/>
<evidence type="ECO:0000256" key="2">
    <source>
        <dbReference type="ARBA" id="ARBA00022679"/>
    </source>
</evidence>
<dbReference type="CDD" id="cd06533">
    <property type="entry name" value="Glyco_transf_WecG_TagA"/>
    <property type="match status" value="1"/>
</dbReference>
<organism evidence="3 4">
    <name type="scientific">Geobacter pickeringii</name>
    <dbReference type="NCBI Taxonomy" id="345632"/>
    <lineage>
        <taxon>Bacteria</taxon>
        <taxon>Pseudomonadati</taxon>
        <taxon>Thermodesulfobacteriota</taxon>
        <taxon>Desulfuromonadia</taxon>
        <taxon>Geobacterales</taxon>
        <taxon>Geobacteraceae</taxon>
        <taxon>Geobacter</taxon>
    </lineage>
</organism>
<dbReference type="HOGENOM" id="CLU_063203_3_1_7"/>
<accession>A0A0B5BDN0</accession>
<proteinExistence type="predicted"/>
<dbReference type="KEGG" id="gpi:GPICK_07730"/>
<dbReference type="STRING" id="345632.GPICK_07730"/>
<dbReference type="OrthoDB" id="9808602at2"/>
<name>A0A0B5BDN0_9BACT</name>
<evidence type="ECO:0000313" key="3">
    <source>
        <dbReference type="EMBL" id="AJE03254.1"/>
    </source>
</evidence>
<dbReference type="Pfam" id="PF03808">
    <property type="entry name" value="Glyco_tran_WecG"/>
    <property type="match status" value="1"/>
</dbReference>
<dbReference type="EMBL" id="CP009788">
    <property type="protein sequence ID" value="AJE03254.1"/>
    <property type="molecule type" value="Genomic_DNA"/>
</dbReference>
<dbReference type="PANTHER" id="PTHR34136:SF1">
    <property type="entry name" value="UDP-N-ACETYL-D-MANNOSAMINURONIC ACID TRANSFERASE"/>
    <property type="match status" value="1"/>
</dbReference>
<keyword evidence="4" id="KW-1185">Reference proteome</keyword>
<dbReference type="GO" id="GO:0016758">
    <property type="term" value="F:hexosyltransferase activity"/>
    <property type="evidence" value="ECO:0007669"/>
    <property type="project" value="TreeGrafter"/>
</dbReference>
<gene>
    <name evidence="3" type="ORF">GPICK_07730</name>
</gene>
<dbReference type="InterPro" id="IPR004629">
    <property type="entry name" value="WecG_TagA_CpsF"/>
</dbReference>
<keyword evidence="1" id="KW-0328">Glycosyltransferase</keyword>
<keyword evidence="2 3" id="KW-0808">Transferase</keyword>